<keyword evidence="4" id="KW-1185">Reference proteome</keyword>
<evidence type="ECO:0000313" key="3">
    <source>
        <dbReference type="EMBL" id="ONK80974.1"/>
    </source>
</evidence>
<accession>A0A5P1FSH9</accession>
<organism evidence="3 4">
    <name type="scientific">Asparagus officinalis</name>
    <name type="common">Garden asparagus</name>
    <dbReference type="NCBI Taxonomy" id="4686"/>
    <lineage>
        <taxon>Eukaryota</taxon>
        <taxon>Viridiplantae</taxon>
        <taxon>Streptophyta</taxon>
        <taxon>Embryophyta</taxon>
        <taxon>Tracheophyta</taxon>
        <taxon>Spermatophyta</taxon>
        <taxon>Magnoliopsida</taxon>
        <taxon>Liliopsida</taxon>
        <taxon>Asparagales</taxon>
        <taxon>Asparagaceae</taxon>
        <taxon>Asparagoideae</taxon>
        <taxon>Asparagus</taxon>
    </lineage>
</organism>
<dbReference type="PROSITE" id="PS50842">
    <property type="entry name" value="EXPANSIN_EG45"/>
    <property type="match status" value="1"/>
</dbReference>
<dbReference type="InterPro" id="IPR007112">
    <property type="entry name" value="Expansin/allergen_DPBB_dom"/>
</dbReference>
<reference evidence="4" key="1">
    <citation type="journal article" date="2017" name="Nat. Commun.">
        <title>The asparagus genome sheds light on the origin and evolution of a young Y chromosome.</title>
        <authorList>
            <person name="Harkess A."/>
            <person name="Zhou J."/>
            <person name="Xu C."/>
            <person name="Bowers J.E."/>
            <person name="Van der Hulst R."/>
            <person name="Ayyampalayam S."/>
            <person name="Mercati F."/>
            <person name="Riccardi P."/>
            <person name="McKain M.R."/>
            <person name="Kakrana A."/>
            <person name="Tang H."/>
            <person name="Ray J."/>
            <person name="Groenendijk J."/>
            <person name="Arikit S."/>
            <person name="Mathioni S.M."/>
            <person name="Nakano M."/>
            <person name="Shan H."/>
            <person name="Telgmann-Rauber A."/>
            <person name="Kanno A."/>
            <person name="Yue Z."/>
            <person name="Chen H."/>
            <person name="Li W."/>
            <person name="Chen Y."/>
            <person name="Xu X."/>
            <person name="Zhang Y."/>
            <person name="Luo S."/>
            <person name="Chen H."/>
            <person name="Gao J."/>
            <person name="Mao Z."/>
            <person name="Pires J.C."/>
            <person name="Luo M."/>
            <person name="Kudrna D."/>
            <person name="Wing R.A."/>
            <person name="Meyers B.C."/>
            <person name="Yi K."/>
            <person name="Kong H."/>
            <person name="Lavrijsen P."/>
            <person name="Sunseri F."/>
            <person name="Falavigna A."/>
            <person name="Ye Y."/>
            <person name="Leebens-Mack J.H."/>
            <person name="Chen G."/>
        </authorList>
    </citation>
    <scope>NUCLEOTIDE SEQUENCE [LARGE SCALE GENOMIC DNA]</scope>
    <source>
        <strain evidence="4">cv. DH0086</strain>
    </source>
</reference>
<feature type="domain" description="Expansin-like EG45" evidence="2">
    <location>
        <begin position="34"/>
        <end position="131"/>
    </location>
</feature>
<gene>
    <name evidence="3" type="ORF">A4U43_C01F23870</name>
</gene>
<dbReference type="InterPro" id="IPR009009">
    <property type="entry name" value="RlpA-like_DPBB"/>
</dbReference>
<dbReference type="PANTHER" id="PTHR47480">
    <property type="entry name" value="EG45-LIKE DOMAIN CONTAINING PROTEIN"/>
    <property type="match status" value="1"/>
</dbReference>
<keyword evidence="1" id="KW-0732">Signal</keyword>
<dbReference type="InterPro" id="IPR036908">
    <property type="entry name" value="RlpA-like_sf"/>
</dbReference>
<dbReference type="SMART" id="SM00837">
    <property type="entry name" value="DPBB_1"/>
    <property type="match status" value="1"/>
</dbReference>
<dbReference type="Proteomes" id="UP000243459">
    <property type="component" value="Chromosome 1"/>
</dbReference>
<dbReference type="PANTHER" id="PTHR47480:SF15">
    <property type="entry name" value="RARE LIPOPROTEIN A-LIKE DOUBLE-PSI BETA-BARREL PROTEIN"/>
    <property type="match status" value="1"/>
</dbReference>
<sequence>MVFLLSLLLLLTPSSADVGTAAYYSTPYTPTVCYGSDTSQLPAYGLFAAAGEGIWDNGASCGREYKVRCLSSEMPRACDTGRTIQITVVDRASKLRSISSRNGATLVLSAAAFEMVANKSAGVINIEFTQV</sequence>
<dbReference type="Pfam" id="PF03330">
    <property type="entry name" value="DPBB_1"/>
    <property type="match status" value="1"/>
</dbReference>
<protein>
    <recommendedName>
        <fullName evidence="2">Expansin-like EG45 domain-containing protein</fullName>
    </recommendedName>
</protein>
<dbReference type="Gramene" id="ONK80974">
    <property type="protein sequence ID" value="ONK80974"/>
    <property type="gene ID" value="A4U43_C01F23870"/>
</dbReference>
<dbReference type="OMA" id="PRTCKPG"/>
<evidence type="ECO:0000313" key="4">
    <source>
        <dbReference type="Proteomes" id="UP000243459"/>
    </source>
</evidence>
<evidence type="ECO:0000259" key="2">
    <source>
        <dbReference type="PROSITE" id="PS50842"/>
    </source>
</evidence>
<dbReference type="SUPFAM" id="SSF50685">
    <property type="entry name" value="Barwin-like endoglucanases"/>
    <property type="match status" value="1"/>
</dbReference>
<name>A0A5P1FSH9_ASPOF</name>
<evidence type="ECO:0000256" key="1">
    <source>
        <dbReference type="SAM" id="SignalP"/>
    </source>
</evidence>
<dbReference type="EMBL" id="CM007381">
    <property type="protein sequence ID" value="ONK80974.1"/>
    <property type="molecule type" value="Genomic_DNA"/>
</dbReference>
<feature type="chain" id="PRO_5024337270" description="Expansin-like EG45 domain-containing protein" evidence="1">
    <location>
        <begin position="17"/>
        <end position="131"/>
    </location>
</feature>
<dbReference type="OrthoDB" id="587249at2759"/>
<feature type="signal peptide" evidence="1">
    <location>
        <begin position="1"/>
        <end position="16"/>
    </location>
</feature>
<dbReference type="AlphaFoldDB" id="A0A5P1FSH9"/>
<dbReference type="Gene3D" id="2.40.40.10">
    <property type="entry name" value="RlpA-like domain"/>
    <property type="match status" value="1"/>
</dbReference>
<dbReference type="CDD" id="cd22269">
    <property type="entry name" value="DPBB_EG45-like"/>
    <property type="match status" value="1"/>
</dbReference>
<proteinExistence type="predicted"/>